<dbReference type="InParanoid" id="A0A024GRT0"/>
<sequence length="318" mass="35889">MVKGMRFWWIGFSGWSLGINYPGGWVPGNTHSECVDICKLHDDLFPSSHYEEVGLEDATYDYLLLEQLYIPQYCRDLLLGIDYTISHRPVLPFPEGIRCNVNAVVNELSIHGLWPSNYDGSYLSCCKLSKKLENRPIEPKPFNSTNYNLLQKMKTQWVDPTQPTAFEALCELYNHEFQKHGSCFAAGIETVLDVNELSALYFNFTIQAVLYVSSASEYIRNLVDASTNASISLKNLSAIYPKKIQVFCSNTYPDHQRLAAIRTCYARPNILGMGTSDVQIIDCPEASFGGSYSSCDAAKPISLLEYFPTRSNLTDYIL</sequence>
<feature type="signal peptide" evidence="3">
    <location>
        <begin position="1"/>
        <end position="18"/>
    </location>
</feature>
<protein>
    <submittedName>
        <fullName evidence="4">Uncharacterized protein</fullName>
    </submittedName>
</protein>
<accession>A0A024GRT0</accession>
<gene>
    <name evidence="4" type="ORF">BN9_108050</name>
</gene>
<dbReference type="STRING" id="65357.A0A024GRT0"/>
<evidence type="ECO:0000256" key="1">
    <source>
        <dbReference type="ARBA" id="ARBA00007469"/>
    </source>
</evidence>
<dbReference type="PROSITE" id="PS00530">
    <property type="entry name" value="RNASE_T2_1"/>
    <property type="match status" value="1"/>
</dbReference>
<dbReference type="EMBL" id="CAIX01000302">
    <property type="protein sequence ID" value="CCI49470.1"/>
    <property type="molecule type" value="Genomic_DNA"/>
</dbReference>
<evidence type="ECO:0000256" key="2">
    <source>
        <dbReference type="RuleBase" id="RU004328"/>
    </source>
</evidence>
<dbReference type="GO" id="GO:0005576">
    <property type="term" value="C:extracellular region"/>
    <property type="evidence" value="ECO:0007669"/>
    <property type="project" value="TreeGrafter"/>
</dbReference>
<keyword evidence="5" id="KW-1185">Reference proteome</keyword>
<reference evidence="4 5" key="1">
    <citation type="submission" date="2012-05" db="EMBL/GenBank/DDBJ databases">
        <title>Recombination and specialization in a pathogen metapopulation.</title>
        <authorList>
            <person name="Gardiner A."/>
            <person name="Kemen E."/>
            <person name="Schultz-Larsen T."/>
            <person name="MacLean D."/>
            <person name="Van Oosterhout C."/>
            <person name="Jones J.D.G."/>
        </authorList>
    </citation>
    <scope>NUCLEOTIDE SEQUENCE [LARGE SCALE GENOMIC DNA]</scope>
    <source>
        <strain evidence="4 5">Ac Nc2</strain>
    </source>
</reference>
<dbReference type="PANTHER" id="PTHR11240:SF22">
    <property type="entry name" value="RIBONUCLEASE T2"/>
    <property type="match status" value="1"/>
</dbReference>
<proteinExistence type="inferred from homology"/>
<dbReference type="AlphaFoldDB" id="A0A024GRT0"/>
<keyword evidence="3" id="KW-0732">Signal</keyword>
<dbReference type="GO" id="GO:0033897">
    <property type="term" value="F:ribonuclease T2 activity"/>
    <property type="evidence" value="ECO:0007669"/>
    <property type="project" value="InterPro"/>
</dbReference>
<dbReference type="InterPro" id="IPR033130">
    <property type="entry name" value="RNase_T2_His_AS_2"/>
</dbReference>
<dbReference type="InterPro" id="IPR001568">
    <property type="entry name" value="RNase_T2-like"/>
</dbReference>
<evidence type="ECO:0000256" key="3">
    <source>
        <dbReference type="SAM" id="SignalP"/>
    </source>
</evidence>
<dbReference type="Gene3D" id="3.90.730.10">
    <property type="entry name" value="Ribonuclease T2-like"/>
    <property type="match status" value="1"/>
</dbReference>
<dbReference type="InterPro" id="IPR018188">
    <property type="entry name" value="RNase_T2_His_AS_1"/>
</dbReference>
<dbReference type="OrthoDB" id="435754at2759"/>
<dbReference type="PROSITE" id="PS00531">
    <property type="entry name" value="RNASE_T2_2"/>
    <property type="match status" value="1"/>
</dbReference>
<dbReference type="SUPFAM" id="SSF55895">
    <property type="entry name" value="Ribonuclease Rh-like"/>
    <property type="match status" value="1"/>
</dbReference>
<dbReference type="Pfam" id="PF00445">
    <property type="entry name" value="Ribonuclease_T2"/>
    <property type="match status" value="1"/>
</dbReference>
<dbReference type="InterPro" id="IPR036430">
    <property type="entry name" value="RNase_T2-like_sf"/>
</dbReference>
<feature type="chain" id="PRO_5001529733" evidence="3">
    <location>
        <begin position="19"/>
        <end position="318"/>
    </location>
</feature>
<dbReference type="GO" id="GO:0006401">
    <property type="term" value="P:RNA catabolic process"/>
    <property type="evidence" value="ECO:0007669"/>
    <property type="project" value="TreeGrafter"/>
</dbReference>
<organism evidence="4 5">
    <name type="scientific">Albugo candida</name>
    <dbReference type="NCBI Taxonomy" id="65357"/>
    <lineage>
        <taxon>Eukaryota</taxon>
        <taxon>Sar</taxon>
        <taxon>Stramenopiles</taxon>
        <taxon>Oomycota</taxon>
        <taxon>Peronosporomycetes</taxon>
        <taxon>Albuginales</taxon>
        <taxon>Albuginaceae</taxon>
        <taxon>Albugo</taxon>
    </lineage>
</organism>
<comment type="caution">
    <text evidence="4">The sequence shown here is derived from an EMBL/GenBank/DDBJ whole genome shotgun (WGS) entry which is preliminary data.</text>
</comment>
<dbReference type="Proteomes" id="UP000053237">
    <property type="component" value="Unassembled WGS sequence"/>
</dbReference>
<dbReference type="PANTHER" id="PTHR11240">
    <property type="entry name" value="RIBONUCLEASE T2"/>
    <property type="match status" value="1"/>
</dbReference>
<evidence type="ECO:0000313" key="5">
    <source>
        <dbReference type="Proteomes" id="UP000053237"/>
    </source>
</evidence>
<comment type="similarity">
    <text evidence="1 2">Belongs to the RNase T2 family.</text>
</comment>
<name>A0A024GRT0_9STRA</name>
<dbReference type="GO" id="GO:0003723">
    <property type="term" value="F:RNA binding"/>
    <property type="evidence" value="ECO:0007669"/>
    <property type="project" value="InterPro"/>
</dbReference>
<evidence type="ECO:0000313" key="4">
    <source>
        <dbReference type="EMBL" id="CCI49470.1"/>
    </source>
</evidence>